<accession>F4H7T2</accession>
<evidence type="ECO:0000313" key="2">
    <source>
        <dbReference type="Proteomes" id="UP000008460"/>
    </source>
</evidence>
<proteinExistence type="predicted"/>
<organism evidence="1 2">
    <name type="scientific">Cellulomonas fimi (strain ATCC 484 / DSM 20113 / JCM 1341 / CCUG 24087 / LMG 16345 / NBRC 15513 / NCIMB 8980 / NCTC 7547 / NRS-133)</name>
    <dbReference type="NCBI Taxonomy" id="590998"/>
    <lineage>
        <taxon>Bacteria</taxon>
        <taxon>Bacillati</taxon>
        <taxon>Actinomycetota</taxon>
        <taxon>Actinomycetes</taxon>
        <taxon>Micrococcales</taxon>
        <taxon>Cellulomonadaceae</taxon>
        <taxon>Cellulomonas</taxon>
    </lineage>
</organism>
<gene>
    <name evidence="1" type="ordered locus">Celf_1634</name>
</gene>
<dbReference type="AlphaFoldDB" id="F4H7T2"/>
<reference evidence="1 2" key="1">
    <citation type="submission" date="2011-04" db="EMBL/GenBank/DDBJ databases">
        <title>Complete sequence of Cellulomonas fimi ATCC 484.</title>
        <authorList>
            <consortium name="US DOE Joint Genome Institute"/>
            <person name="Lucas S."/>
            <person name="Han J."/>
            <person name="Lapidus A."/>
            <person name="Cheng J.-F."/>
            <person name="Goodwin L."/>
            <person name="Pitluck S."/>
            <person name="Peters L."/>
            <person name="Chertkov O."/>
            <person name="Detter J.C."/>
            <person name="Han C."/>
            <person name="Tapia R."/>
            <person name="Land M."/>
            <person name="Hauser L."/>
            <person name="Kyrpides N."/>
            <person name="Ivanova N."/>
            <person name="Ovchinnikova G."/>
            <person name="Pagani I."/>
            <person name="Mead D."/>
            <person name="Brumm P."/>
            <person name="Woyke T."/>
        </authorList>
    </citation>
    <scope>NUCLEOTIDE SEQUENCE [LARGE SCALE GENOMIC DNA]</scope>
    <source>
        <strain evidence="2">ATCC 484 / DSM 20113 / JCM 1341 / NBRC 15513 / NCIMB 8980 / NCTC 7547</strain>
    </source>
</reference>
<dbReference type="HOGENOM" id="CLU_1601539_0_0_11"/>
<keyword evidence="2" id="KW-1185">Reference proteome</keyword>
<dbReference type="STRING" id="590998.Celf_1634"/>
<sequence length="163" mass="16433">MTDAPDPDEVVVPDDLSGLLDGAAEVPSVALVVTQVAAPAPLAAACALAKVDVDAVPSTVGAIAVLRDPAAAGDGAEAISRLLRALPVILLERREGQITATRWANGERGDELPAGLVLSDAPAVLEDLLLGSISVADVAGVVSSVGMSRWQAMRALAGARKGR</sequence>
<dbReference type="eggNOG" id="ENOG5033E2Y">
    <property type="taxonomic scope" value="Bacteria"/>
</dbReference>
<dbReference type="EMBL" id="CP002666">
    <property type="protein sequence ID" value="AEE45766.1"/>
    <property type="molecule type" value="Genomic_DNA"/>
</dbReference>
<name>F4H7T2_CELFA</name>
<dbReference type="KEGG" id="cfi:Celf_1634"/>
<dbReference type="RefSeq" id="WP_013770792.1">
    <property type="nucleotide sequence ID" value="NC_015514.1"/>
</dbReference>
<protein>
    <submittedName>
        <fullName evidence="1">Uncharacterized protein</fullName>
    </submittedName>
</protein>
<dbReference type="Proteomes" id="UP000008460">
    <property type="component" value="Chromosome"/>
</dbReference>
<evidence type="ECO:0000313" key="1">
    <source>
        <dbReference type="EMBL" id="AEE45766.1"/>
    </source>
</evidence>